<evidence type="ECO:0000313" key="2">
    <source>
        <dbReference type="Proteomes" id="UP000321272"/>
    </source>
</evidence>
<proteinExistence type="predicted"/>
<keyword evidence="2" id="KW-1185">Reference proteome</keyword>
<reference evidence="1 2" key="1">
    <citation type="submission" date="2019-06" db="EMBL/GenBank/DDBJ databases">
        <title>Genome analyses of bacteria isolated from kimchi.</title>
        <authorList>
            <person name="Lee S."/>
            <person name="Ahn S."/>
            <person name="Roh S."/>
        </authorList>
    </citation>
    <scope>NUCLEOTIDE SEQUENCE [LARGE SCALE GENOMIC DNA]</scope>
    <source>
        <strain evidence="1 2">CBA4606</strain>
    </source>
</reference>
<evidence type="ECO:0000313" key="1">
    <source>
        <dbReference type="EMBL" id="QEA40850.1"/>
    </source>
</evidence>
<organism evidence="1 2">
    <name type="scientific">Pistricoccus aurantiacus</name>
    <dbReference type="NCBI Taxonomy" id="1883414"/>
    <lineage>
        <taxon>Bacteria</taxon>
        <taxon>Pseudomonadati</taxon>
        <taxon>Pseudomonadota</taxon>
        <taxon>Gammaproteobacteria</taxon>
        <taxon>Oceanospirillales</taxon>
        <taxon>Halomonadaceae</taxon>
        <taxon>Pistricoccus</taxon>
    </lineage>
</organism>
<gene>
    <name evidence="1" type="ORF">FGL86_07150</name>
</gene>
<dbReference type="EMBL" id="CP042382">
    <property type="protein sequence ID" value="QEA40850.1"/>
    <property type="molecule type" value="Genomic_DNA"/>
</dbReference>
<accession>A0A5B8T1H6</accession>
<name>A0A5B8T1H6_9GAMM</name>
<dbReference type="KEGG" id="paur:FGL86_07150"/>
<dbReference type="AlphaFoldDB" id="A0A5B8T1H6"/>
<protein>
    <submittedName>
        <fullName evidence="1">Transposase</fullName>
    </submittedName>
</protein>
<sequence length="69" mass="7812">MVHYCCHHRSRAADGSNRHALTGILFVLRLGIFWEILPQEPPAQQALPLANWCSRLLKITEETKSESGL</sequence>
<dbReference type="Proteomes" id="UP000321272">
    <property type="component" value="Chromosome"/>
</dbReference>